<gene>
    <name evidence="3" type="ORF">BJI67_11165</name>
</gene>
<proteinExistence type="predicted"/>
<name>A0A1D8K9A9_9GAMM</name>
<evidence type="ECO:0000259" key="2">
    <source>
        <dbReference type="Pfam" id="PF13116"/>
    </source>
</evidence>
<dbReference type="InterPro" id="IPR011836">
    <property type="entry name" value="YhdP"/>
</dbReference>
<accession>A0A1D8K9A9</accession>
<feature type="region of interest" description="Disordered" evidence="1">
    <location>
        <begin position="1268"/>
        <end position="1295"/>
    </location>
</feature>
<dbReference type="Proteomes" id="UP000095342">
    <property type="component" value="Chromosome"/>
</dbReference>
<protein>
    <submittedName>
        <fullName evidence="3">TIGR02099 family protein</fullName>
    </submittedName>
</protein>
<organism evidence="3 4">
    <name type="scientific">Acidihalobacter aeolianus</name>
    <dbReference type="NCBI Taxonomy" id="2792603"/>
    <lineage>
        <taxon>Bacteria</taxon>
        <taxon>Pseudomonadati</taxon>
        <taxon>Pseudomonadota</taxon>
        <taxon>Gammaproteobacteria</taxon>
        <taxon>Chromatiales</taxon>
        <taxon>Ectothiorhodospiraceae</taxon>
        <taxon>Acidihalobacter</taxon>
    </lineage>
</organism>
<feature type="compositionally biased region" description="Basic and acidic residues" evidence="1">
    <location>
        <begin position="1274"/>
        <end position="1289"/>
    </location>
</feature>
<keyword evidence="4" id="KW-1185">Reference proteome</keyword>
<dbReference type="InterPro" id="IPR025263">
    <property type="entry name" value="YhdP_central"/>
</dbReference>
<dbReference type="KEGG" id="aaeo:BJI67_11165"/>
<dbReference type="NCBIfam" id="TIGR02099">
    <property type="entry name" value="YhdP family protein"/>
    <property type="match status" value="1"/>
</dbReference>
<evidence type="ECO:0000313" key="3">
    <source>
        <dbReference type="EMBL" id="AOV17546.1"/>
    </source>
</evidence>
<evidence type="ECO:0000313" key="4">
    <source>
        <dbReference type="Proteomes" id="UP000095342"/>
    </source>
</evidence>
<dbReference type="PANTHER" id="PTHR38690">
    <property type="entry name" value="PROTEASE-RELATED"/>
    <property type="match status" value="1"/>
</dbReference>
<evidence type="ECO:0000256" key="1">
    <source>
        <dbReference type="SAM" id="MobiDB-lite"/>
    </source>
</evidence>
<reference evidence="3 4" key="1">
    <citation type="submission" date="2016-09" db="EMBL/GenBank/DDBJ databases">
        <title>Acidihalobacter prosperus V6 (DSM14174).</title>
        <authorList>
            <person name="Khaleque H.N."/>
            <person name="Ramsay J.P."/>
            <person name="Murphy R.J.T."/>
            <person name="Kaksonen A.H."/>
            <person name="Boxall N.J."/>
            <person name="Watkin E.L.J."/>
        </authorList>
    </citation>
    <scope>NUCLEOTIDE SEQUENCE [LARGE SCALE GENOMIC DNA]</scope>
    <source>
        <strain evidence="3 4">V6</strain>
    </source>
</reference>
<dbReference type="PANTHER" id="PTHR38690:SF1">
    <property type="entry name" value="PROTEASE"/>
    <property type="match status" value="1"/>
</dbReference>
<feature type="domain" description="YhdP central" evidence="2">
    <location>
        <begin position="1"/>
        <end position="1272"/>
    </location>
</feature>
<sequence length="1295" mass="138247">MRRLFGALWLAAALAVILAAVLTVVARQMLPMVPGYRMQIEAVASHWLHHPVRIGGIAVGWHWFTPTVTLDNVRVMGPSDQVALNLGQVGLRLGIWNSLISRQLVPGEIDLRGVRVVLDRSQAGRWSLRGLALPVPAAGGGGNGGGMPGWLTRITYHVSDASLVVQGLPAGGHYRFRNVTLSARPVDDGIAVFGGFAPPGRVGRQINFAVELHRAGSAVSGNWEARAYLDLQAIQLSGLPLRQWLPRMPVLHGQINARIWSVWANGRPTRVSGHLAVQGLSLGAAMSSHNAGSGLTDFSGDLRWQATSGGWRLQGADIHASAGSDAWPTDAFDVALSDRNGQRTFSAWAGFLRLQNLTPLLLQLPWVPDAWTDRVAALAPAGELSDLRLHAALPATASPSYALSAGLRDLSLNARDRQPGVAGLSGTLALTNTAGSLVLDSPHLSFDAPAVFAGPLPRMALHGAVYWRRETQGDEVIAPGFTLQNPDLALRGQLGLWLPVGGKPEINLMAHVQRAKVMATSSYLPVKLLHPDLVKWFVNALQGGEVTGGSLLLRGDPTQFPFRNHAGVFELHLDIHDGMLAYFSDWPRLKEMQGTLDLHDLGLKAHITQGTMLTTHLSDVDVDIPDLDNAVLSISGSGDGSLGDVEKFLSYTPLAHGRKALFAQMRSGGHTRFELKLSLPLRVKEMYRWQLQGQAHVTQGTFALTREGFALSAIDGDLAFTQRSLSAHDIKASFRGSPVVLGASTRSDGLATLTLDGHLSVAQLLGPGSVIARYAHGDSDWRAALALPMTSASYRRYGTGLTLVSGLKGVAISLPAPLGKSAGTSKGLVVQLSLTRADEPVFLRYGPDFQGLLQLAGKTGCRHVVRGDLRFAAGAPALPASGVDIEGRLAYFDVDTWRRVLDAMPGSGVDAQCPAGRGLMPQTVNRLHMHFGILDIFGRRLHEVRLDAKRTGKQWAATVAAKEISGKLSVPVALHGGTPLRFDLTQLDLDGATQTSSGSSSEPDPASLPALSGHIGALLVTGRRLRNVSLRTTPTRDGMQIHLAEVDEPHLRARASGSWLREPGGHTLMQIQLEVDSDDAGKALDALNVQAGLAGGQGHLSANLSWPGGPGQLAWGVLDGQARLTLKNGRLEQVNPGQTGRLLGLLNLAALPQRLSLNFGDVFDKGFAFDDMTSRFQIRDGNIYTQDTHISGPAANMSITGRVGMVARDYDAQVSIVPQVQSTVAIAGAVLGGPVTGAALFLLDRLLGIGKQINKAAEFRYHVTGPWDAPKVQAEGDDHPAKPPSERKTPQINPF</sequence>
<dbReference type="EMBL" id="CP017448">
    <property type="protein sequence ID" value="AOV17546.1"/>
    <property type="molecule type" value="Genomic_DNA"/>
</dbReference>
<dbReference type="Pfam" id="PF13116">
    <property type="entry name" value="YhdP"/>
    <property type="match status" value="1"/>
</dbReference>